<feature type="transmembrane region" description="Helical" evidence="1">
    <location>
        <begin position="52"/>
        <end position="73"/>
    </location>
</feature>
<proteinExistence type="predicted"/>
<dbReference type="EMBL" id="LR590464">
    <property type="protein sequence ID" value="VTP83487.1"/>
    <property type="molecule type" value="Genomic_DNA"/>
</dbReference>
<keyword evidence="1" id="KW-0812">Transmembrane</keyword>
<evidence type="ECO:0000259" key="2">
    <source>
        <dbReference type="Pfam" id="PF09500"/>
    </source>
</evidence>
<evidence type="ECO:0000313" key="3">
    <source>
        <dbReference type="EMBL" id="VTP83487.1"/>
    </source>
</evidence>
<organism evidence="3 4">
    <name type="scientific">Leclercia adecarboxylata</name>
    <dbReference type="NCBI Taxonomy" id="83655"/>
    <lineage>
        <taxon>Bacteria</taxon>
        <taxon>Pseudomonadati</taxon>
        <taxon>Pseudomonadota</taxon>
        <taxon>Gammaproteobacteria</taxon>
        <taxon>Enterobacterales</taxon>
        <taxon>Enterobacteriaceae</taxon>
        <taxon>Leclercia</taxon>
    </lineage>
</organism>
<evidence type="ECO:0000313" key="4">
    <source>
        <dbReference type="Proteomes" id="UP000310719"/>
    </source>
</evidence>
<protein>
    <submittedName>
        <fullName evidence="3">Putative thioesterase domain</fullName>
    </submittedName>
</protein>
<feature type="domain" description="Thioesterase putative" evidence="2">
    <location>
        <begin position="7"/>
        <end position="146"/>
    </location>
</feature>
<dbReference type="AlphaFoldDB" id="A0A4U9IYB7"/>
<sequence length="159" mass="17535">MHRADWCGQLQQAWYQHIPLSEKMGVRIQQYTGQKFITTMPEIGNQNPHHTLFAGSLFSLATLTGWGLIWLMLRERHLGGTIILADAHIRYSAPISGKPSAVADLGALGGDLDRLARGRKARVQMQVELFGDETPGAVFEGTYIVLPAKPYGAYEEGGE</sequence>
<dbReference type="SUPFAM" id="SSF54637">
    <property type="entry name" value="Thioesterase/thiol ester dehydrase-isomerase"/>
    <property type="match status" value="1"/>
</dbReference>
<accession>A0A4U9IYB7</accession>
<reference evidence="3 4" key="1">
    <citation type="submission" date="2019-05" db="EMBL/GenBank/DDBJ databases">
        <authorList>
            <consortium name="Pathogen Informatics"/>
        </authorList>
    </citation>
    <scope>NUCLEOTIDE SEQUENCE [LARGE SCALE GENOMIC DNA]</scope>
    <source>
        <strain evidence="3 4">NCTC13032</strain>
    </source>
</reference>
<evidence type="ECO:0000256" key="1">
    <source>
        <dbReference type="SAM" id="Phobius"/>
    </source>
</evidence>
<dbReference type="InterPro" id="IPR029069">
    <property type="entry name" value="HotDog_dom_sf"/>
</dbReference>
<dbReference type="Proteomes" id="UP000310719">
    <property type="component" value="Chromosome"/>
</dbReference>
<dbReference type="STRING" id="83655.APT61_00250"/>
<keyword evidence="1" id="KW-1133">Transmembrane helix</keyword>
<dbReference type="Gene3D" id="3.10.129.10">
    <property type="entry name" value="Hotdog Thioesterase"/>
    <property type="match status" value="1"/>
</dbReference>
<gene>
    <name evidence="3" type="ORF">NCTC13032_07358</name>
</gene>
<dbReference type="NCBIfam" id="TIGR02447">
    <property type="entry name" value="yiiD_Cterm"/>
    <property type="match status" value="1"/>
</dbReference>
<dbReference type="InterPro" id="IPR012660">
    <property type="entry name" value="YiiD_C"/>
</dbReference>
<keyword evidence="1" id="KW-0472">Membrane</keyword>
<name>A0A4U9IYB7_9ENTR</name>
<dbReference type="Pfam" id="PF09500">
    <property type="entry name" value="YiiD_C"/>
    <property type="match status" value="1"/>
</dbReference>